<dbReference type="EMBL" id="DS232765">
    <property type="protein sequence ID" value="EDS45519.1"/>
    <property type="molecule type" value="Genomic_DNA"/>
</dbReference>
<dbReference type="Proteomes" id="UP000002320">
    <property type="component" value="Unassembled WGS sequence"/>
</dbReference>
<gene>
    <name evidence="3" type="primary">6051270</name>
    <name evidence="2" type="ORF">CpipJ_CPIJ017499</name>
</gene>
<dbReference type="KEGG" id="cqu:CpipJ_CPIJ017499"/>
<feature type="compositionally biased region" description="Polar residues" evidence="1">
    <location>
        <begin position="60"/>
        <end position="69"/>
    </location>
</feature>
<accession>B0XDL1</accession>
<sequence>MPEENFTILNGTSSHISVPLILVAVPISLWESVSRKTHLRRTPPKASQSVCNKRRKRNTNTHTPSTRTQKAPEKGPFRWALDFGCWRLVHDCWRATEHPVGRRTVRYESPFQHGVRASLRALGETTLGVVREGADEEQPAKLWSHVGML</sequence>
<keyword evidence="4" id="KW-1185">Reference proteome</keyword>
<evidence type="ECO:0000313" key="4">
    <source>
        <dbReference type="Proteomes" id="UP000002320"/>
    </source>
</evidence>
<name>B0XDL1_CULQU</name>
<dbReference type="InParanoid" id="B0XDL1"/>
<protein>
    <submittedName>
        <fullName evidence="2 3">Uncharacterized protein</fullName>
    </submittedName>
</protein>
<evidence type="ECO:0000313" key="3">
    <source>
        <dbReference type="EnsemblMetazoa" id="CPIJ017499-PA"/>
    </source>
</evidence>
<feature type="region of interest" description="Disordered" evidence="1">
    <location>
        <begin position="36"/>
        <end position="72"/>
    </location>
</feature>
<reference evidence="3" key="2">
    <citation type="submission" date="2020-05" db="UniProtKB">
        <authorList>
            <consortium name="EnsemblMetazoa"/>
        </authorList>
    </citation>
    <scope>IDENTIFICATION</scope>
    <source>
        <strain evidence="3">JHB</strain>
    </source>
</reference>
<evidence type="ECO:0000256" key="1">
    <source>
        <dbReference type="SAM" id="MobiDB-lite"/>
    </source>
</evidence>
<dbReference type="HOGENOM" id="CLU_1751495_0_0_1"/>
<organism>
    <name type="scientific">Culex quinquefasciatus</name>
    <name type="common">Southern house mosquito</name>
    <name type="synonym">Culex pungens</name>
    <dbReference type="NCBI Taxonomy" id="7176"/>
    <lineage>
        <taxon>Eukaryota</taxon>
        <taxon>Metazoa</taxon>
        <taxon>Ecdysozoa</taxon>
        <taxon>Arthropoda</taxon>
        <taxon>Hexapoda</taxon>
        <taxon>Insecta</taxon>
        <taxon>Pterygota</taxon>
        <taxon>Neoptera</taxon>
        <taxon>Endopterygota</taxon>
        <taxon>Diptera</taxon>
        <taxon>Nematocera</taxon>
        <taxon>Culicoidea</taxon>
        <taxon>Culicidae</taxon>
        <taxon>Culicinae</taxon>
        <taxon>Culicini</taxon>
        <taxon>Culex</taxon>
        <taxon>Culex</taxon>
    </lineage>
</organism>
<proteinExistence type="predicted"/>
<reference evidence="2" key="1">
    <citation type="submission" date="2007-03" db="EMBL/GenBank/DDBJ databases">
        <title>Annotation of Culex pipiens quinquefasciatus.</title>
        <authorList>
            <consortium name="The Broad Institute Genome Sequencing Platform"/>
            <person name="Atkinson P.W."/>
            <person name="Hemingway J."/>
            <person name="Christensen B.M."/>
            <person name="Higgs S."/>
            <person name="Kodira C."/>
            <person name="Hannick L."/>
            <person name="Megy K."/>
            <person name="O'Leary S."/>
            <person name="Pearson M."/>
            <person name="Haas B.J."/>
            <person name="Mauceli E."/>
            <person name="Wortman J.R."/>
            <person name="Lee N.H."/>
            <person name="Guigo R."/>
            <person name="Stanke M."/>
            <person name="Alvarado L."/>
            <person name="Amedeo P."/>
            <person name="Antoine C.H."/>
            <person name="Arensburger P."/>
            <person name="Bidwell S.L."/>
            <person name="Crawford M."/>
            <person name="Camaro F."/>
            <person name="Devon K."/>
            <person name="Engels R."/>
            <person name="Hammond M."/>
            <person name="Howarth C."/>
            <person name="Koehrsen M."/>
            <person name="Lawson D."/>
            <person name="Montgomery P."/>
            <person name="Nene V."/>
            <person name="Nusbaum C."/>
            <person name="Puiu D."/>
            <person name="Romero-Severson J."/>
            <person name="Severson D.W."/>
            <person name="Shumway M."/>
            <person name="Sisk P."/>
            <person name="Stolte C."/>
            <person name="Zeng Q."/>
            <person name="Eisenstadt E."/>
            <person name="Fraser-Liggett C."/>
            <person name="Strausberg R."/>
            <person name="Galagan J."/>
            <person name="Birren B."/>
            <person name="Collins F.H."/>
        </authorList>
    </citation>
    <scope>NUCLEOTIDE SEQUENCE [LARGE SCALE GENOMIC DNA]</scope>
    <source>
        <strain evidence="2">JHB</strain>
    </source>
</reference>
<dbReference type="EnsemblMetazoa" id="CPIJ017499-RA">
    <property type="protein sequence ID" value="CPIJ017499-PA"/>
    <property type="gene ID" value="CPIJ017499"/>
</dbReference>
<evidence type="ECO:0000313" key="2">
    <source>
        <dbReference type="EMBL" id="EDS45519.1"/>
    </source>
</evidence>
<dbReference type="VEuPathDB" id="VectorBase:CPIJ017499"/>
<dbReference type="AlphaFoldDB" id="B0XDL1"/>